<evidence type="ECO:0000256" key="1">
    <source>
        <dbReference type="ARBA" id="ARBA00023125"/>
    </source>
</evidence>
<reference evidence="4 5" key="1">
    <citation type="submission" date="2019-12" db="EMBL/GenBank/DDBJ databases">
        <title>Nesterenkonia muleiensis sp. nov., a novel actinobacterium isolated from sap of Populus euphratica.</title>
        <authorList>
            <person name="Wang R."/>
        </authorList>
    </citation>
    <scope>NUCLEOTIDE SEQUENCE [LARGE SCALE GENOMIC DNA]</scope>
    <source>
        <strain evidence="4 5">F10</strain>
    </source>
</reference>
<dbReference type="InterPro" id="IPR050807">
    <property type="entry name" value="TransReg_Diox_bact_type"/>
</dbReference>
<dbReference type="Pfam" id="PF01381">
    <property type="entry name" value="HTH_3"/>
    <property type="match status" value="1"/>
</dbReference>
<comment type="caution">
    <text evidence="4">The sequence shown here is derived from an EMBL/GenBank/DDBJ whole genome shotgun (WGS) entry which is preliminary data.</text>
</comment>
<dbReference type="AlphaFoldDB" id="A0A7K1UED6"/>
<evidence type="ECO:0000313" key="4">
    <source>
        <dbReference type="EMBL" id="MVT24845.1"/>
    </source>
</evidence>
<evidence type="ECO:0000256" key="2">
    <source>
        <dbReference type="SAM" id="MobiDB-lite"/>
    </source>
</evidence>
<dbReference type="Proteomes" id="UP000460157">
    <property type="component" value="Unassembled WGS sequence"/>
</dbReference>
<dbReference type="SMART" id="SM00530">
    <property type="entry name" value="HTH_XRE"/>
    <property type="match status" value="1"/>
</dbReference>
<feature type="compositionally biased region" description="Low complexity" evidence="2">
    <location>
        <begin position="106"/>
        <end position="115"/>
    </location>
</feature>
<dbReference type="InterPro" id="IPR001387">
    <property type="entry name" value="Cro/C1-type_HTH"/>
</dbReference>
<protein>
    <submittedName>
        <fullName evidence="4">Helix-turn-helix domain-containing protein</fullName>
    </submittedName>
</protein>
<dbReference type="OrthoDB" id="3188736at2"/>
<dbReference type="PANTHER" id="PTHR46797:SF1">
    <property type="entry name" value="METHYLPHOSPHONATE SYNTHASE"/>
    <property type="match status" value="1"/>
</dbReference>
<name>A0A7K1UED6_9MICC</name>
<evidence type="ECO:0000259" key="3">
    <source>
        <dbReference type="PROSITE" id="PS50943"/>
    </source>
</evidence>
<feature type="compositionally biased region" description="Polar residues" evidence="2">
    <location>
        <begin position="116"/>
        <end position="137"/>
    </location>
</feature>
<dbReference type="InterPro" id="IPR010982">
    <property type="entry name" value="Lambda_DNA-bd_dom_sf"/>
</dbReference>
<feature type="domain" description="HTH cro/C1-type" evidence="3">
    <location>
        <begin position="35"/>
        <end position="89"/>
    </location>
</feature>
<gene>
    <name evidence="4" type="ORF">GNZ21_00455</name>
</gene>
<keyword evidence="5" id="KW-1185">Reference proteome</keyword>
<dbReference type="RefSeq" id="WP_157320336.1">
    <property type="nucleotide sequence ID" value="NZ_BMFX01000018.1"/>
</dbReference>
<dbReference type="CDD" id="cd00093">
    <property type="entry name" value="HTH_XRE"/>
    <property type="match status" value="1"/>
</dbReference>
<sequence>MDELAQRRGSRTRCQAPLDPRLAQPLWREVLGARLRRLRKQRGLTLTELAARSGVSAQYLSEVERGRKEPSSEMIAAITGALGLTLIQLTSHVADELQRTSFSSRLSAPLSSTQSPAVSTSLPQLSTAGTPQLSLVA</sequence>
<dbReference type="Gene3D" id="1.10.260.40">
    <property type="entry name" value="lambda repressor-like DNA-binding domains"/>
    <property type="match status" value="1"/>
</dbReference>
<proteinExistence type="predicted"/>
<keyword evidence="1" id="KW-0238">DNA-binding</keyword>
<dbReference type="GO" id="GO:0003677">
    <property type="term" value="F:DNA binding"/>
    <property type="evidence" value="ECO:0007669"/>
    <property type="project" value="UniProtKB-KW"/>
</dbReference>
<organism evidence="4 5">
    <name type="scientific">Nesterenkonia alkaliphila</name>
    <dbReference type="NCBI Taxonomy" id="1463631"/>
    <lineage>
        <taxon>Bacteria</taxon>
        <taxon>Bacillati</taxon>
        <taxon>Actinomycetota</taxon>
        <taxon>Actinomycetes</taxon>
        <taxon>Micrococcales</taxon>
        <taxon>Micrococcaceae</taxon>
        <taxon>Nesterenkonia</taxon>
    </lineage>
</organism>
<evidence type="ECO:0000313" key="5">
    <source>
        <dbReference type="Proteomes" id="UP000460157"/>
    </source>
</evidence>
<dbReference type="SUPFAM" id="SSF47413">
    <property type="entry name" value="lambda repressor-like DNA-binding domains"/>
    <property type="match status" value="1"/>
</dbReference>
<dbReference type="PANTHER" id="PTHR46797">
    <property type="entry name" value="HTH-TYPE TRANSCRIPTIONAL REGULATOR"/>
    <property type="match status" value="1"/>
</dbReference>
<dbReference type="GO" id="GO:0005829">
    <property type="term" value="C:cytosol"/>
    <property type="evidence" value="ECO:0007669"/>
    <property type="project" value="TreeGrafter"/>
</dbReference>
<dbReference type="EMBL" id="WRPM01000005">
    <property type="protein sequence ID" value="MVT24845.1"/>
    <property type="molecule type" value="Genomic_DNA"/>
</dbReference>
<feature type="region of interest" description="Disordered" evidence="2">
    <location>
        <begin position="106"/>
        <end position="137"/>
    </location>
</feature>
<dbReference type="GO" id="GO:0003700">
    <property type="term" value="F:DNA-binding transcription factor activity"/>
    <property type="evidence" value="ECO:0007669"/>
    <property type="project" value="TreeGrafter"/>
</dbReference>
<dbReference type="PROSITE" id="PS50943">
    <property type="entry name" value="HTH_CROC1"/>
    <property type="match status" value="1"/>
</dbReference>
<accession>A0A7K1UED6</accession>